<dbReference type="PANTHER" id="PTHR45569:SF1">
    <property type="entry name" value="SENSOR PROTEIN KDPD"/>
    <property type="match status" value="1"/>
</dbReference>
<reference evidence="16" key="1">
    <citation type="journal article" date="2019" name="Int. J. Syst. Evol. Microbiol.">
        <title>The Global Catalogue of Microorganisms (GCM) 10K type strain sequencing project: providing services to taxonomists for standard genome sequencing and annotation.</title>
        <authorList>
            <consortium name="The Broad Institute Genomics Platform"/>
            <consortium name="The Broad Institute Genome Sequencing Center for Infectious Disease"/>
            <person name="Wu L."/>
            <person name="Ma J."/>
        </authorList>
    </citation>
    <scope>NUCLEOTIDE SEQUENCE [LARGE SCALE GENOMIC DNA]</scope>
    <source>
        <strain evidence="16">VKM B-3226</strain>
    </source>
</reference>
<dbReference type="Proteomes" id="UP001595596">
    <property type="component" value="Unassembled WGS sequence"/>
</dbReference>
<evidence type="ECO:0000256" key="1">
    <source>
        <dbReference type="ARBA" id="ARBA00000085"/>
    </source>
</evidence>
<dbReference type="EMBL" id="JBHRXE010000004">
    <property type="protein sequence ID" value="MFC3568093.1"/>
    <property type="molecule type" value="Genomic_DNA"/>
</dbReference>
<evidence type="ECO:0000313" key="16">
    <source>
        <dbReference type="Proteomes" id="UP001595596"/>
    </source>
</evidence>
<dbReference type="Gene3D" id="3.30.565.10">
    <property type="entry name" value="Histidine kinase-like ATPase, C-terminal domain"/>
    <property type="match status" value="1"/>
</dbReference>
<evidence type="ECO:0000256" key="3">
    <source>
        <dbReference type="ARBA" id="ARBA00012438"/>
    </source>
</evidence>
<feature type="transmembrane region" description="Helical" evidence="13">
    <location>
        <begin position="35"/>
        <end position="52"/>
    </location>
</feature>
<evidence type="ECO:0000256" key="10">
    <source>
        <dbReference type="ARBA" id="ARBA00022989"/>
    </source>
</evidence>
<keyword evidence="8" id="KW-0418">Kinase</keyword>
<evidence type="ECO:0000256" key="7">
    <source>
        <dbReference type="ARBA" id="ARBA00022741"/>
    </source>
</evidence>
<feature type="transmembrane region" description="Helical" evidence="13">
    <location>
        <begin position="64"/>
        <end position="93"/>
    </location>
</feature>
<evidence type="ECO:0000256" key="8">
    <source>
        <dbReference type="ARBA" id="ARBA00022777"/>
    </source>
</evidence>
<dbReference type="InterPro" id="IPR036097">
    <property type="entry name" value="HisK_dim/P_sf"/>
</dbReference>
<evidence type="ECO:0000256" key="5">
    <source>
        <dbReference type="ARBA" id="ARBA00022679"/>
    </source>
</evidence>
<evidence type="ECO:0000256" key="6">
    <source>
        <dbReference type="ARBA" id="ARBA00022692"/>
    </source>
</evidence>
<dbReference type="InterPro" id="IPR005467">
    <property type="entry name" value="His_kinase_dom"/>
</dbReference>
<dbReference type="EC" id="2.7.13.3" evidence="3"/>
<evidence type="ECO:0000256" key="11">
    <source>
        <dbReference type="ARBA" id="ARBA00023012"/>
    </source>
</evidence>
<dbReference type="Pfam" id="PF00512">
    <property type="entry name" value="HisKA"/>
    <property type="match status" value="1"/>
</dbReference>
<dbReference type="InterPro" id="IPR003594">
    <property type="entry name" value="HATPase_dom"/>
</dbReference>
<keyword evidence="11" id="KW-0902">Two-component regulatory system</keyword>
<dbReference type="SUPFAM" id="SSF47384">
    <property type="entry name" value="Homodimeric domain of signal transducing histidine kinase"/>
    <property type="match status" value="1"/>
</dbReference>
<dbReference type="InterPro" id="IPR038318">
    <property type="entry name" value="KdpD_sf"/>
</dbReference>
<accession>A0ABV7RT72</accession>
<keyword evidence="4" id="KW-0597">Phosphoprotein</keyword>
<keyword evidence="5" id="KW-0808">Transferase</keyword>
<dbReference type="Gene3D" id="1.20.120.620">
    <property type="entry name" value="Backbone structure of the membrane domain of e. Coli histidine kinase receptor kdpd"/>
    <property type="match status" value="1"/>
</dbReference>
<feature type="domain" description="Histidine kinase" evidence="14">
    <location>
        <begin position="311"/>
        <end position="518"/>
    </location>
</feature>
<protein>
    <recommendedName>
        <fullName evidence="3">histidine kinase</fullName>
        <ecNumber evidence="3">2.7.13.3</ecNumber>
    </recommendedName>
</protein>
<dbReference type="SMART" id="SM00387">
    <property type="entry name" value="HATPase_c"/>
    <property type="match status" value="1"/>
</dbReference>
<keyword evidence="16" id="KW-1185">Reference proteome</keyword>
<dbReference type="SMART" id="SM00388">
    <property type="entry name" value="HisKA"/>
    <property type="match status" value="1"/>
</dbReference>
<dbReference type="PANTHER" id="PTHR45569">
    <property type="entry name" value="SENSOR PROTEIN KDPD"/>
    <property type="match status" value="1"/>
</dbReference>
<evidence type="ECO:0000256" key="12">
    <source>
        <dbReference type="ARBA" id="ARBA00023136"/>
    </source>
</evidence>
<dbReference type="InterPro" id="IPR003661">
    <property type="entry name" value="HisK_dim/P_dom"/>
</dbReference>
<dbReference type="Gene3D" id="1.10.287.130">
    <property type="match status" value="1"/>
</dbReference>
<name>A0ABV7RT72_9RHOB</name>
<dbReference type="RefSeq" id="WP_379027611.1">
    <property type="nucleotide sequence ID" value="NZ_JBHRXE010000004.1"/>
</dbReference>
<dbReference type="PROSITE" id="PS50109">
    <property type="entry name" value="HIS_KIN"/>
    <property type="match status" value="1"/>
</dbReference>
<keyword evidence="10 13" id="KW-1133">Transmembrane helix</keyword>
<gene>
    <name evidence="15" type="ORF">ACFOMP_01340</name>
</gene>
<dbReference type="Pfam" id="PF13493">
    <property type="entry name" value="DUF4118"/>
    <property type="match status" value="1"/>
</dbReference>
<dbReference type="Pfam" id="PF02518">
    <property type="entry name" value="HATPase_c"/>
    <property type="match status" value="1"/>
</dbReference>
<dbReference type="InterPro" id="IPR025201">
    <property type="entry name" value="KdpD_TM"/>
</dbReference>
<evidence type="ECO:0000256" key="2">
    <source>
        <dbReference type="ARBA" id="ARBA00004141"/>
    </source>
</evidence>
<evidence type="ECO:0000256" key="4">
    <source>
        <dbReference type="ARBA" id="ARBA00022553"/>
    </source>
</evidence>
<evidence type="ECO:0000313" key="15">
    <source>
        <dbReference type="EMBL" id="MFC3568093.1"/>
    </source>
</evidence>
<comment type="caution">
    <text evidence="15">The sequence shown here is derived from an EMBL/GenBank/DDBJ whole genome shotgun (WGS) entry which is preliminary data.</text>
</comment>
<evidence type="ECO:0000259" key="14">
    <source>
        <dbReference type="PROSITE" id="PS50109"/>
    </source>
</evidence>
<dbReference type="InterPro" id="IPR029016">
    <property type="entry name" value="GAF-like_dom_sf"/>
</dbReference>
<comment type="subcellular location">
    <subcellularLocation>
        <location evidence="2">Membrane</location>
        <topology evidence="2">Multi-pass membrane protein</topology>
    </subcellularLocation>
</comment>
<sequence>MDKRLVVAPDPVMDKFDPPRLPPDDRRWMTAPRPGGFLGAALLLAAVTLAADRLHELLPENVSILLFLTAVLVSAAAFGFWVGLASAVGAIAAFNYLFVEPHFTLHIARPRDLVTLAVFLLAAALTGILAGRLREQVDAAKGRAAALEVVSRVSGDLAGARSTEDVARIALRHLHGLSQGPAVALRAEGGRLQLLAAEPDGHLPEASDLDAADIAFRRGRAELAAAKGWSGSRLSFYPLSVQDGAGNRRGIVLGHARLDPDRSDKDWREKTIEVVLGQSGQALQRLALAEAAEAERRRAVTEETRAALLASLSHDLRTPLATILGAVTTLRELGATLPPASQTDLLAAIEEESERLARYVEKLLQLTRLQAGIAAQMAWVDAGDAALAAVTRARRSWPRAQIAAELAPLPMIRAEAGLLEQALFNLVENAVKYAPGPIRLTGAVEGPELVLAVSDSGRGLPAAIATWLASEEAVGAPPGAGLGLPICKGIARALGGRMTAARGVSGGAVLAIRLPLPPDPGGKGAA</sequence>
<keyword evidence="12 13" id="KW-0472">Membrane</keyword>
<comment type="catalytic activity">
    <reaction evidence="1">
        <text>ATP + protein L-histidine = ADP + protein N-phospho-L-histidine.</text>
        <dbReference type="EC" id="2.7.13.3"/>
    </reaction>
</comment>
<evidence type="ECO:0000256" key="9">
    <source>
        <dbReference type="ARBA" id="ARBA00022840"/>
    </source>
</evidence>
<proteinExistence type="predicted"/>
<keyword evidence="6 13" id="KW-0812">Transmembrane</keyword>
<keyword evidence="7" id="KW-0547">Nucleotide-binding</keyword>
<dbReference type="InterPro" id="IPR052023">
    <property type="entry name" value="Histidine_kinase_KdpD"/>
</dbReference>
<dbReference type="SUPFAM" id="SSF55874">
    <property type="entry name" value="ATPase domain of HSP90 chaperone/DNA topoisomerase II/histidine kinase"/>
    <property type="match status" value="1"/>
</dbReference>
<dbReference type="CDD" id="cd00082">
    <property type="entry name" value="HisKA"/>
    <property type="match status" value="1"/>
</dbReference>
<organism evidence="15 16">
    <name type="scientific">Paracoccus simplex</name>
    <dbReference type="NCBI Taxonomy" id="2086346"/>
    <lineage>
        <taxon>Bacteria</taxon>
        <taxon>Pseudomonadati</taxon>
        <taxon>Pseudomonadota</taxon>
        <taxon>Alphaproteobacteria</taxon>
        <taxon>Rhodobacterales</taxon>
        <taxon>Paracoccaceae</taxon>
        <taxon>Paracoccus</taxon>
    </lineage>
</organism>
<dbReference type="Gene3D" id="3.30.450.40">
    <property type="match status" value="1"/>
</dbReference>
<evidence type="ECO:0000256" key="13">
    <source>
        <dbReference type="SAM" id="Phobius"/>
    </source>
</evidence>
<keyword evidence="9" id="KW-0067">ATP-binding</keyword>
<dbReference type="InterPro" id="IPR036890">
    <property type="entry name" value="HATPase_C_sf"/>
</dbReference>
<feature type="transmembrane region" description="Helical" evidence="13">
    <location>
        <begin position="113"/>
        <end position="133"/>
    </location>
</feature>